<dbReference type="PANTHER" id="PTHR10742:SF410">
    <property type="entry name" value="LYSINE-SPECIFIC HISTONE DEMETHYLASE 2"/>
    <property type="match status" value="1"/>
</dbReference>
<evidence type="ECO:0000259" key="1">
    <source>
        <dbReference type="Pfam" id="PF01593"/>
    </source>
</evidence>
<sequence length="553" mass="64535">MESKSNSNNMHIESNPSDNDRYYILKKELMNQGRIEDLDSLIELMNPPKNIKEICKNKLSGNIKVAIVGAGEAGLAAASELKKIGCNITIFEASKRVGGRVYTYYFDRLNKSYCEFGEKAFPISHNTTWHYINSLNLQTSKCKEYSSLYYLRDEGPYKKRKDIVSNIYTKYLLNNKDINLLKHKDLNKVIRKYLNSMTKEERRELLEIKESYSNKFLTMDELSYKEIYKKQGLSEEGISLLSLLNNDREYLGYALTEKLNKYYTLDEINQYEINGGMINLPLALYEALLNDDNIFYKNLEKDNLGIVNVRFSALVEGIYNNKDKVRVKYKNIESNNEMEELFDFVIVAIPPISIRKIDFNKSISYEKIRAINEINFETKDDIYLYFKENLWDSLFKVRKDYKGNIVTDLPLDFISYKEEKNINYKGTRVLLSASSTAKLSRNIGSMNDDYKVMEILKYLERIYKLDNGYLDNKLLDYKTLNWRDIQFIYGYETINRPCDKTLYSYIISKAEMNNKLFLAGEYTSSKHGTQQGELQSGMIAANKVAEEINKKNI</sequence>
<dbReference type="AlphaFoldDB" id="A0A4S2DR64"/>
<dbReference type="Proteomes" id="UP000306888">
    <property type="component" value="Unassembled WGS sequence"/>
</dbReference>
<dbReference type="PANTHER" id="PTHR10742">
    <property type="entry name" value="FLAVIN MONOAMINE OXIDASE"/>
    <property type="match status" value="1"/>
</dbReference>
<organism evidence="2 3">
    <name type="scientific">Clostridium sartagoforme</name>
    <dbReference type="NCBI Taxonomy" id="84031"/>
    <lineage>
        <taxon>Bacteria</taxon>
        <taxon>Bacillati</taxon>
        <taxon>Bacillota</taxon>
        <taxon>Clostridia</taxon>
        <taxon>Eubacteriales</taxon>
        <taxon>Clostridiaceae</taxon>
        <taxon>Clostridium</taxon>
    </lineage>
</organism>
<feature type="domain" description="Amine oxidase" evidence="1">
    <location>
        <begin position="73"/>
        <end position="544"/>
    </location>
</feature>
<keyword evidence="3" id="KW-1185">Reference proteome</keyword>
<dbReference type="InterPro" id="IPR002937">
    <property type="entry name" value="Amino_oxidase"/>
</dbReference>
<dbReference type="EMBL" id="SRYR01000001">
    <property type="protein sequence ID" value="TGY43541.1"/>
    <property type="molecule type" value="Genomic_DNA"/>
</dbReference>
<dbReference type="OrthoDB" id="25353at2"/>
<dbReference type="Gene3D" id="1.20.1440.240">
    <property type="match status" value="1"/>
</dbReference>
<dbReference type="SUPFAM" id="SSF51905">
    <property type="entry name" value="FAD/NAD(P)-binding domain"/>
    <property type="match status" value="1"/>
</dbReference>
<gene>
    <name evidence="2" type="ORF">E5347_01640</name>
</gene>
<comment type="caution">
    <text evidence="2">The sequence shown here is derived from an EMBL/GenBank/DDBJ whole genome shotgun (WGS) entry which is preliminary data.</text>
</comment>
<name>A0A4S2DR64_9CLOT</name>
<protein>
    <submittedName>
        <fullName evidence="2">Amine oxidase</fullName>
    </submittedName>
</protein>
<evidence type="ECO:0000313" key="2">
    <source>
        <dbReference type="EMBL" id="TGY43541.1"/>
    </source>
</evidence>
<dbReference type="Gene3D" id="3.90.660.10">
    <property type="match status" value="1"/>
</dbReference>
<dbReference type="PRINTS" id="PR00419">
    <property type="entry name" value="ADXRDTASE"/>
</dbReference>
<dbReference type="InterPro" id="IPR036188">
    <property type="entry name" value="FAD/NAD-bd_sf"/>
</dbReference>
<evidence type="ECO:0000313" key="3">
    <source>
        <dbReference type="Proteomes" id="UP000306888"/>
    </source>
</evidence>
<reference evidence="2 3" key="1">
    <citation type="submission" date="2019-04" db="EMBL/GenBank/DDBJ databases">
        <title>Microbes associate with the intestines of laboratory mice.</title>
        <authorList>
            <person name="Navarre W."/>
            <person name="Wong E."/>
            <person name="Huang K."/>
            <person name="Tropini C."/>
            <person name="Ng K."/>
            <person name="Yu B."/>
        </authorList>
    </citation>
    <scope>NUCLEOTIDE SEQUENCE [LARGE SCALE GENOMIC DNA]</scope>
    <source>
        <strain evidence="2 3">NM50_B9-20</strain>
    </source>
</reference>
<dbReference type="InterPro" id="IPR050281">
    <property type="entry name" value="Flavin_monoamine_oxidase"/>
</dbReference>
<dbReference type="Gene3D" id="3.50.50.60">
    <property type="entry name" value="FAD/NAD(P)-binding domain"/>
    <property type="match status" value="1"/>
</dbReference>
<proteinExistence type="predicted"/>
<dbReference type="GO" id="GO:0016491">
    <property type="term" value="F:oxidoreductase activity"/>
    <property type="evidence" value="ECO:0007669"/>
    <property type="project" value="InterPro"/>
</dbReference>
<accession>A0A4S2DR64</accession>
<dbReference type="Pfam" id="PF01593">
    <property type="entry name" value="Amino_oxidase"/>
    <property type="match status" value="1"/>
</dbReference>
<dbReference type="RefSeq" id="WP_136003934.1">
    <property type="nucleotide sequence ID" value="NZ_SRYR01000001.1"/>
</dbReference>